<gene>
    <name evidence="6" type="ORF">TPAB3V08_LOCUS4995</name>
</gene>
<dbReference type="EMBL" id="CAJPIN010006475">
    <property type="protein sequence ID" value="CAG2058020.1"/>
    <property type="molecule type" value="Genomic_DNA"/>
</dbReference>
<keyword evidence="3" id="KW-0106">Calcium</keyword>
<proteinExistence type="predicted"/>
<evidence type="ECO:0000256" key="2">
    <source>
        <dbReference type="ARBA" id="ARBA00022737"/>
    </source>
</evidence>
<dbReference type="SUPFAM" id="SSF47473">
    <property type="entry name" value="EF-hand"/>
    <property type="match status" value="1"/>
</dbReference>
<organism evidence="6 7">
    <name type="scientific">Timema podura</name>
    <name type="common">Walking stick</name>
    <dbReference type="NCBI Taxonomy" id="61482"/>
    <lineage>
        <taxon>Eukaryota</taxon>
        <taxon>Metazoa</taxon>
        <taxon>Ecdysozoa</taxon>
        <taxon>Arthropoda</taxon>
        <taxon>Hexapoda</taxon>
        <taxon>Insecta</taxon>
        <taxon>Pterygota</taxon>
        <taxon>Neoptera</taxon>
        <taxon>Polyneoptera</taxon>
        <taxon>Phasmatodea</taxon>
        <taxon>Timematodea</taxon>
        <taxon>Timematoidea</taxon>
        <taxon>Timematidae</taxon>
        <taxon>Timema</taxon>
    </lineage>
</organism>
<keyword evidence="1" id="KW-0479">Metal-binding</keyword>
<feature type="domain" description="EF-hand" evidence="5">
    <location>
        <begin position="212"/>
        <end position="247"/>
    </location>
</feature>
<protein>
    <recommendedName>
        <fullName evidence="5">EF-hand domain-containing protein</fullName>
    </recommendedName>
</protein>
<keyword evidence="7" id="KW-1185">Reference proteome</keyword>
<evidence type="ECO:0000256" key="3">
    <source>
        <dbReference type="ARBA" id="ARBA00022837"/>
    </source>
</evidence>
<accession>A0ABN7NY11</accession>
<dbReference type="InterPro" id="IPR018247">
    <property type="entry name" value="EF_Hand_1_Ca_BS"/>
</dbReference>
<feature type="domain" description="EF-hand" evidence="5">
    <location>
        <begin position="148"/>
        <end position="183"/>
    </location>
</feature>
<name>A0ABN7NY11_TIMPD</name>
<dbReference type="PANTHER" id="PTHR45791">
    <property type="entry name" value="CALCIUM AND INTEGRIN BINDING FAMILY MEMBER 2"/>
    <property type="match status" value="1"/>
</dbReference>
<dbReference type="InterPro" id="IPR002048">
    <property type="entry name" value="EF_hand_dom"/>
</dbReference>
<dbReference type="Gene3D" id="1.10.238.10">
    <property type="entry name" value="EF-hand"/>
    <property type="match status" value="2"/>
</dbReference>
<reference evidence="6" key="1">
    <citation type="submission" date="2021-03" db="EMBL/GenBank/DDBJ databases">
        <authorList>
            <person name="Tran Van P."/>
        </authorList>
    </citation>
    <scope>NUCLEOTIDE SEQUENCE</scope>
</reference>
<sequence length="255" mass="29445">MGGTSSKLVSEDVLDEYVQLTYLSRVEILKILFCESHETGLKLCDEWDIQIERRPRKKKQISSVKAKDVGLSAKEEIIRIMQGTIDRLHSETEIRFVLLYDLDLKFGFLLDCNPYRDRLLEVFSSYDDSHMSFEDMLDLFSALSENCPDNVKARWAFKIFDFDGDNLLSVDDLKHIVGRLCESRSSKQRWFSGEDDNRTTIKEHPRFLTAEEKTTFATKVISEMDMDNTGSVTPVEFVHAIMKIPDFASSFTLKP</sequence>
<evidence type="ECO:0000313" key="6">
    <source>
        <dbReference type="EMBL" id="CAG2058020.1"/>
    </source>
</evidence>
<evidence type="ECO:0000256" key="1">
    <source>
        <dbReference type="ARBA" id="ARBA00022723"/>
    </source>
</evidence>
<keyword evidence="4" id="KW-0460">Magnesium</keyword>
<dbReference type="PROSITE" id="PS00018">
    <property type="entry name" value="EF_HAND_1"/>
    <property type="match status" value="2"/>
</dbReference>
<dbReference type="InterPro" id="IPR051433">
    <property type="entry name" value="CIBP"/>
</dbReference>
<evidence type="ECO:0000313" key="7">
    <source>
        <dbReference type="Proteomes" id="UP001153148"/>
    </source>
</evidence>
<dbReference type="Proteomes" id="UP001153148">
    <property type="component" value="Unassembled WGS sequence"/>
</dbReference>
<dbReference type="SMART" id="SM00054">
    <property type="entry name" value="EFh"/>
    <property type="match status" value="2"/>
</dbReference>
<comment type="caution">
    <text evidence="6">The sequence shown here is derived from an EMBL/GenBank/DDBJ whole genome shotgun (WGS) entry which is preliminary data.</text>
</comment>
<dbReference type="InterPro" id="IPR011992">
    <property type="entry name" value="EF-hand-dom_pair"/>
</dbReference>
<evidence type="ECO:0000259" key="5">
    <source>
        <dbReference type="PROSITE" id="PS50222"/>
    </source>
</evidence>
<evidence type="ECO:0000256" key="4">
    <source>
        <dbReference type="ARBA" id="ARBA00022842"/>
    </source>
</evidence>
<dbReference type="Pfam" id="PF13499">
    <property type="entry name" value="EF-hand_7"/>
    <property type="match status" value="1"/>
</dbReference>
<dbReference type="PROSITE" id="PS50222">
    <property type="entry name" value="EF_HAND_2"/>
    <property type="match status" value="2"/>
</dbReference>
<dbReference type="PANTHER" id="PTHR45791:SF9">
    <property type="entry name" value="FREQUENIN-1-LIKE PROTEIN"/>
    <property type="match status" value="1"/>
</dbReference>
<keyword evidence="2" id="KW-0677">Repeat</keyword>